<protein>
    <recommendedName>
        <fullName evidence="3">Pyridine nucleotide-disulphide oxidoreductase dimerisation domain-containing protein</fullName>
    </recommendedName>
</protein>
<dbReference type="GO" id="GO:0050660">
    <property type="term" value="F:flavin adenine dinucleotide binding"/>
    <property type="evidence" value="ECO:0007669"/>
    <property type="project" value="TreeGrafter"/>
</dbReference>
<dbReference type="SUPFAM" id="SSF55424">
    <property type="entry name" value="FAD/NAD-linked reductases, dimerisation (C-terminal) domain"/>
    <property type="match status" value="1"/>
</dbReference>
<organism evidence="4 5">
    <name type="scientific">Rotaria magnacalcarata</name>
    <dbReference type="NCBI Taxonomy" id="392030"/>
    <lineage>
        <taxon>Eukaryota</taxon>
        <taxon>Metazoa</taxon>
        <taxon>Spiralia</taxon>
        <taxon>Gnathifera</taxon>
        <taxon>Rotifera</taxon>
        <taxon>Eurotatoria</taxon>
        <taxon>Bdelloidea</taxon>
        <taxon>Philodinida</taxon>
        <taxon>Philodinidae</taxon>
        <taxon>Rotaria</taxon>
    </lineage>
</organism>
<keyword evidence="2" id="KW-0520">NAD</keyword>
<gene>
    <name evidence="4" type="ORF">OVN521_LOCUS47523</name>
</gene>
<evidence type="ECO:0000313" key="4">
    <source>
        <dbReference type="EMBL" id="CAF4674557.1"/>
    </source>
</evidence>
<evidence type="ECO:0000256" key="2">
    <source>
        <dbReference type="ARBA" id="ARBA00023027"/>
    </source>
</evidence>
<dbReference type="GO" id="GO:0045252">
    <property type="term" value="C:oxoglutarate dehydrogenase complex"/>
    <property type="evidence" value="ECO:0007669"/>
    <property type="project" value="TreeGrafter"/>
</dbReference>
<dbReference type="InterPro" id="IPR004099">
    <property type="entry name" value="Pyr_nucl-diS_OxRdtase_dimer"/>
</dbReference>
<feature type="non-terminal residue" evidence="4">
    <location>
        <position position="1"/>
    </location>
</feature>
<dbReference type="EMBL" id="CAJOBG010093695">
    <property type="protein sequence ID" value="CAF4674557.1"/>
    <property type="molecule type" value="Genomic_DNA"/>
</dbReference>
<dbReference type="PRINTS" id="PR00411">
    <property type="entry name" value="PNDRDTASEI"/>
</dbReference>
<accession>A0A821GYC1</accession>
<proteinExistence type="inferred from homology"/>
<name>A0A821GYC1_9BILA</name>
<dbReference type="Proteomes" id="UP000663866">
    <property type="component" value="Unassembled WGS sequence"/>
</dbReference>
<feature type="non-terminal residue" evidence="4">
    <location>
        <position position="61"/>
    </location>
</feature>
<evidence type="ECO:0000256" key="1">
    <source>
        <dbReference type="ARBA" id="ARBA00007532"/>
    </source>
</evidence>
<dbReference type="PANTHER" id="PTHR22912">
    <property type="entry name" value="DISULFIDE OXIDOREDUCTASE"/>
    <property type="match status" value="1"/>
</dbReference>
<dbReference type="GO" id="GO:0005739">
    <property type="term" value="C:mitochondrion"/>
    <property type="evidence" value="ECO:0007669"/>
    <property type="project" value="TreeGrafter"/>
</dbReference>
<dbReference type="PANTHER" id="PTHR22912:SF151">
    <property type="entry name" value="DIHYDROLIPOYL DEHYDROGENASE, MITOCHONDRIAL"/>
    <property type="match status" value="1"/>
</dbReference>
<evidence type="ECO:0000259" key="3">
    <source>
        <dbReference type="Pfam" id="PF02852"/>
    </source>
</evidence>
<keyword evidence="5" id="KW-1185">Reference proteome</keyword>
<dbReference type="Pfam" id="PF02852">
    <property type="entry name" value="Pyr_redox_dim"/>
    <property type="match status" value="1"/>
</dbReference>
<evidence type="ECO:0000313" key="5">
    <source>
        <dbReference type="Proteomes" id="UP000663866"/>
    </source>
</evidence>
<comment type="similarity">
    <text evidence="1">Belongs to the class-I pyridine nucleotide-disulfide oxidoreductase family.</text>
</comment>
<dbReference type="Gene3D" id="3.30.390.30">
    <property type="match status" value="1"/>
</dbReference>
<dbReference type="GO" id="GO:0004148">
    <property type="term" value="F:dihydrolipoyl dehydrogenase (NADH) activity"/>
    <property type="evidence" value="ECO:0007669"/>
    <property type="project" value="TreeGrafter"/>
</dbReference>
<dbReference type="InterPro" id="IPR016156">
    <property type="entry name" value="FAD/NAD-linked_Rdtase_dimer_sf"/>
</dbReference>
<sequence length="61" mass="6499">RAKTINEPEGFVKVLADAKTDRILGVHIINSVAGELINEAALAMEYGASSEDVARVCHAHP</sequence>
<comment type="caution">
    <text evidence="4">The sequence shown here is derived from an EMBL/GenBank/DDBJ whole genome shotgun (WGS) entry which is preliminary data.</text>
</comment>
<feature type="domain" description="Pyridine nucleotide-disulphide oxidoreductase dimerisation" evidence="3">
    <location>
        <begin position="1"/>
        <end position="61"/>
    </location>
</feature>
<dbReference type="GO" id="GO:0006103">
    <property type="term" value="P:2-oxoglutarate metabolic process"/>
    <property type="evidence" value="ECO:0007669"/>
    <property type="project" value="TreeGrafter"/>
</dbReference>
<dbReference type="InterPro" id="IPR050151">
    <property type="entry name" value="Class-I_Pyr_Nuc-Dis_Oxidored"/>
</dbReference>
<dbReference type="AlphaFoldDB" id="A0A821GYC1"/>
<reference evidence="4" key="1">
    <citation type="submission" date="2021-02" db="EMBL/GenBank/DDBJ databases">
        <authorList>
            <person name="Nowell W R."/>
        </authorList>
    </citation>
    <scope>NUCLEOTIDE SEQUENCE</scope>
</reference>